<sequence length="268" mass="30607">MATDALELRVSDALKRAPFVIFSKEAPASLDDFSMDDSFQYFYFNDLMQTLSGLSPSFLTNGRNAKTDFPEDFEAYFSDDVDVCKSFLHPKIKIIFEPWRTPLRSTVLATRKTAMTFQDRLFMLGCFSPVDDMEMSFTDFSTTVSFPELPDLGLPVPWQLAAFEQLPNAMAILDGDLVVQNHLARALGTEVLTFIIDLCRSCEARSPPHGTPSRSPRYWNLQQAVPGHGPMRIWWWQPTDEPWRCLALKPLEPDVLERARFARHAESR</sequence>
<evidence type="ECO:0000313" key="2">
    <source>
        <dbReference type="Proteomes" id="UP001642484"/>
    </source>
</evidence>
<dbReference type="Proteomes" id="UP001642484">
    <property type="component" value="Unassembled WGS sequence"/>
</dbReference>
<organism evidence="1 2">
    <name type="scientific">Durusdinium trenchii</name>
    <dbReference type="NCBI Taxonomy" id="1381693"/>
    <lineage>
        <taxon>Eukaryota</taxon>
        <taxon>Sar</taxon>
        <taxon>Alveolata</taxon>
        <taxon>Dinophyceae</taxon>
        <taxon>Suessiales</taxon>
        <taxon>Symbiodiniaceae</taxon>
        <taxon>Durusdinium</taxon>
    </lineage>
</organism>
<comment type="caution">
    <text evidence="1">The sequence shown here is derived from an EMBL/GenBank/DDBJ whole genome shotgun (WGS) entry which is preliminary data.</text>
</comment>
<keyword evidence="2" id="KW-1185">Reference proteome</keyword>
<gene>
    <name evidence="1" type="ORF">CCMP2556_LOCUS6590</name>
</gene>
<evidence type="ECO:0000313" key="1">
    <source>
        <dbReference type="EMBL" id="CAK9001774.1"/>
    </source>
</evidence>
<dbReference type="EMBL" id="CAXAMN010002891">
    <property type="protein sequence ID" value="CAK9001774.1"/>
    <property type="molecule type" value="Genomic_DNA"/>
</dbReference>
<accession>A0ABP0IGS2</accession>
<reference evidence="1 2" key="1">
    <citation type="submission" date="2024-02" db="EMBL/GenBank/DDBJ databases">
        <authorList>
            <person name="Chen Y."/>
            <person name="Shah S."/>
            <person name="Dougan E. K."/>
            <person name="Thang M."/>
            <person name="Chan C."/>
        </authorList>
    </citation>
    <scope>NUCLEOTIDE SEQUENCE [LARGE SCALE GENOMIC DNA]</scope>
</reference>
<name>A0ABP0IGS2_9DINO</name>
<proteinExistence type="predicted"/>
<protein>
    <submittedName>
        <fullName evidence="1">Uncharacterized protein</fullName>
    </submittedName>
</protein>